<sequence>MVTAFQFMNLFIVILLMGVPVVVTVLLLRYFSKKASYGDENFMIQKIRELEKRIEELEKLLS</sequence>
<accession>A0A6I0FEM9</accession>
<reference evidence="2 3" key="1">
    <citation type="submission" date="2019-10" db="EMBL/GenBank/DDBJ databases">
        <title>Alkaliphilus serpentinus sp. nov. and Alkaliphilus pronyensis sp. nov., two novel anaerobic alkaliphilic species isolated from the serpentinized-hosted hydrothermal field of the Prony Bay (New Caledonia).</title>
        <authorList>
            <person name="Postec A."/>
        </authorList>
    </citation>
    <scope>NUCLEOTIDE SEQUENCE [LARGE SCALE GENOMIC DNA]</scope>
    <source>
        <strain evidence="2 3">LacV</strain>
    </source>
</reference>
<organism evidence="2 3">
    <name type="scientific">Alkaliphilus pronyensis</name>
    <dbReference type="NCBI Taxonomy" id="1482732"/>
    <lineage>
        <taxon>Bacteria</taxon>
        <taxon>Bacillati</taxon>
        <taxon>Bacillota</taxon>
        <taxon>Clostridia</taxon>
        <taxon>Peptostreptococcales</taxon>
        <taxon>Natronincolaceae</taxon>
        <taxon>Alkaliphilus</taxon>
    </lineage>
</organism>
<keyword evidence="1" id="KW-0472">Membrane</keyword>
<feature type="transmembrane region" description="Helical" evidence="1">
    <location>
        <begin position="6"/>
        <end position="28"/>
    </location>
</feature>
<dbReference type="OrthoDB" id="10011571at2"/>
<proteinExistence type="predicted"/>
<keyword evidence="1" id="KW-0812">Transmembrane</keyword>
<keyword evidence="3" id="KW-1185">Reference proteome</keyword>
<evidence type="ECO:0000256" key="1">
    <source>
        <dbReference type="SAM" id="Phobius"/>
    </source>
</evidence>
<dbReference type="Proteomes" id="UP000432715">
    <property type="component" value="Unassembled WGS sequence"/>
</dbReference>
<gene>
    <name evidence="2" type="ORF">F8154_02590</name>
</gene>
<dbReference type="AlphaFoldDB" id="A0A6I0FEM9"/>
<evidence type="ECO:0000313" key="3">
    <source>
        <dbReference type="Proteomes" id="UP000432715"/>
    </source>
</evidence>
<dbReference type="RefSeq" id="WP_151860031.1">
    <property type="nucleotide sequence ID" value="NZ_WBZC01000009.1"/>
</dbReference>
<comment type="caution">
    <text evidence="2">The sequence shown here is derived from an EMBL/GenBank/DDBJ whole genome shotgun (WGS) entry which is preliminary data.</text>
</comment>
<keyword evidence="1" id="KW-1133">Transmembrane helix</keyword>
<protein>
    <submittedName>
        <fullName evidence="2">Uncharacterized protein</fullName>
    </submittedName>
</protein>
<name>A0A6I0FEM9_9FIRM</name>
<dbReference type="EMBL" id="WBZC01000009">
    <property type="protein sequence ID" value="KAB3537716.1"/>
    <property type="molecule type" value="Genomic_DNA"/>
</dbReference>
<evidence type="ECO:0000313" key="2">
    <source>
        <dbReference type="EMBL" id="KAB3537716.1"/>
    </source>
</evidence>